<sequence length="459" mass="49453">MTHTDFSSLPLDSALLDNLASLNFTQMTPIQAQGLPLVLAGQDVIAQASTGSGKTLTFGLGVLSRLNVNLNRVQAMVLCPTRELADQVARELRRLARTLANVKLVSLCGGSPTAAQTATLQFGAHIVVGTPGRILKHLQQGSLNLDALNTLVLDEADRMLDMGFADDIHNVVEFVPKARQTLLFSATYPEEIGTLSRGLQQQPAEISVADEKNGSNIVELWFEVSQDQRRSALATLLAHYAPASAVVFCNTKRACQEVADHLGSLGFAALALNGDLEQRERDQVLVRFANGSANILVATDVAARGLDIRELEAVINYEVTQDPQVHIHRIGRTGRAGHQGLALSLYSAKEAYRVNMIEEYQRAPMAHGDLSSLNGTTAPRQPAMVTLNIAGGRKTKIRAGDILGALTRDAGISGDQIGKIDITEMQSYVAIHKDVARQALKHLQQGKVKGRSVRVSKLG</sequence>
<dbReference type="PANTHER" id="PTHR47959">
    <property type="entry name" value="ATP-DEPENDENT RNA HELICASE RHLE-RELATED"/>
    <property type="match status" value="1"/>
</dbReference>
<organism evidence="11 12">
    <name type="scientific">Oceanimonas smirnovii</name>
    <dbReference type="NCBI Taxonomy" id="264574"/>
    <lineage>
        <taxon>Bacteria</taxon>
        <taxon>Pseudomonadati</taxon>
        <taxon>Pseudomonadota</taxon>
        <taxon>Gammaproteobacteria</taxon>
        <taxon>Aeromonadales</taxon>
        <taxon>Aeromonadaceae</taxon>
        <taxon>Oceanimonas</taxon>
    </lineage>
</organism>
<dbReference type="CDD" id="cd00268">
    <property type="entry name" value="DEADc"/>
    <property type="match status" value="1"/>
</dbReference>
<dbReference type="SUPFAM" id="SSF52540">
    <property type="entry name" value="P-loop containing nucleoside triphosphate hydrolases"/>
    <property type="match status" value="1"/>
</dbReference>
<keyword evidence="2 7" id="KW-0378">Hydrolase</keyword>
<proteinExistence type="inferred from homology"/>
<dbReference type="Pfam" id="PF00270">
    <property type="entry name" value="DEAD"/>
    <property type="match status" value="1"/>
</dbReference>
<feature type="short sequence motif" description="Q motif" evidence="6">
    <location>
        <begin position="4"/>
        <end position="32"/>
    </location>
</feature>
<protein>
    <submittedName>
        <fullName evidence="11">ATP-dependent RNA helicase DbpA</fullName>
        <ecNumber evidence="11">3.6.4.13</ecNumber>
    </submittedName>
</protein>
<evidence type="ECO:0000313" key="11">
    <source>
        <dbReference type="EMBL" id="MFH7564170.1"/>
    </source>
</evidence>
<evidence type="ECO:0000259" key="9">
    <source>
        <dbReference type="PROSITE" id="PS51194"/>
    </source>
</evidence>
<dbReference type="Pfam" id="PF03880">
    <property type="entry name" value="DbpA"/>
    <property type="match status" value="1"/>
</dbReference>
<dbReference type="SMART" id="SM00490">
    <property type="entry name" value="HELICc"/>
    <property type="match status" value="1"/>
</dbReference>
<comment type="caution">
    <text evidence="11">The sequence shown here is derived from an EMBL/GenBank/DDBJ whole genome shotgun (WGS) entry which is preliminary data.</text>
</comment>
<reference evidence="11 12" key="1">
    <citation type="submission" date="2024-08" db="EMBL/GenBank/DDBJ databases">
        <title>Oceanimonas smirnovii Genome sequencing and assembly.</title>
        <authorList>
            <person name="Tang B."/>
        </authorList>
    </citation>
    <scope>NUCLEOTIDE SEQUENCE [LARGE SCALE GENOMIC DNA]</scope>
    <source>
        <strain evidence="11 12">OS2020-119</strain>
    </source>
</reference>
<dbReference type="NCBIfam" id="NF008744">
    <property type="entry name" value="PRK11776.1"/>
    <property type="match status" value="1"/>
</dbReference>
<dbReference type="PROSITE" id="PS51192">
    <property type="entry name" value="HELICASE_ATP_BIND_1"/>
    <property type="match status" value="1"/>
</dbReference>
<dbReference type="Gene3D" id="3.30.70.330">
    <property type="match status" value="1"/>
</dbReference>
<dbReference type="InterPro" id="IPR044742">
    <property type="entry name" value="DEAD/DEAH_RhlB"/>
</dbReference>
<evidence type="ECO:0000256" key="2">
    <source>
        <dbReference type="ARBA" id="ARBA00022801"/>
    </source>
</evidence>
<feature type="domain" description="Helicase ATP-binding" evidence="8">
    <location>
        <begin position="35"/>
        <end position="206"/>
    </location>
</feature>
<dbReference type="InterPro" id="IPR050079">
    <property type="entry name" value="DEAD_box_RNA_helicase"/>
</dbReference>
<dbReference type="EC" id="3.6.4.13" evidence="11"/>
<comment type="similarity">
    <text evidence="5 7">Belongs to the DEAD box helicase family.</text>
</comment>
<evidence type="ECO:0000256" key="3">
    <source>
        <dbReference type="ARBA" id="ARBA00022806"/>
    </source>
</evidence>
<dbReference type="PROSITE" id="PS00039">
    <property type="entry name" value="DEAD_ATP_HELICASE"/>
    <property type="match status" value="1"/>
</dbReference>
<dbReference type="InterPro" id="IPR001650">
    <property type="entry name" value="Helicase_C-like"/>
</dbReference>
<dbReference type="Gene3D" id="3.40.50.300">
    <property type="entry name" value="P-loop containing nucleotide triphosphate hydrolases"/>
    <property type="match status" value="2"/>
</dbReference>
<accession>A0ABW7NYM7</accession>
<dbReference type="InterPro" id="IPR027417">
    <property type="entry name" value="P-loop_NTPase"/>
</dbReference>
<dbReference type="EMBL" id="JBGFTR010000002">
    <property type="protein sequence ID" value="MFH7564170.1"/>
    <property type="molecule type" value="Genomic_DNA"/>
</dbReference>
<dbReference type="InterPro" id="IPR012677">
    <property type="entry name" value="Nucleotide-bd_a/b_plait_sf"/>
</dbReference>
<dbReference type="Proteomes" id="UP001610706">
    <property type="component" value="Unassembled WGS sequence"/>
</dbReference>
<keyword evidence="1 7" id="KW-0547">Nucleotide-binding</keyword>
<dbReference type="PROSITE" id="PS51194">
    <property type="entry name" value="HELICASE_CTER"/>
    <property type="match status" value="1"/>
</dbReference>
<dbReference type="InterPro" id="IPR014014">
    <property type="entry name" value="RNA_helicase_DEAD_Q_motif"/>
</dbReference>
<dbReference type="GO" id="GO:0016787">
    <property type="term" value="F:hydrolase activity"/>
    <property type="evidence" value="ECO:0007669"/>
    <property type="project" value="UniProtKB-KW"/>
</dbReference>
<dbReference type="InterPro" id="IPR000629">
    <property type="entry name" value="RNA-helicase_DEAD-box_CS"/>
</dbReference>
<evidence type="ECO:0000259" key="8">
    <source>
        <dbReference type="PROSITE" id="PS51192"/>
    </source>
</evidence>
<dbReference type="Pfam" id="PF00271">
    <property type="entry name" value="Helicase_C"/>
    <property type="match status" value="1"/>
</dbReference>
<dbReference type="PROSITE" id="PS51195">
    <property type="entry name" value="Q_MOTIF"/>
    <property type="match status" value="1"/>
</dbReference>
<evidence type="ECO:0000256" key="4">
    <source>
        <dbReference type="ARBA" id="ARBA00022840"/>
    </source>
</evidence>
<dbReference type="CDD" id="cd18787">
    <property type="entry name" value="SF2_C_DEAD"/>
    <property type="match status" value="1"/>
</dbReference>
<feature type="domain" description="DEAD-box RNA helicase Q" evidence="10">
    <location>
        <begin position="4"/>
        <end position="32"/>
    </location>
</feature>
<keyword evidence="3 7" id="KW-0347">Helicase</keyword>
<dbReference type="GO" id="GO:0003724">
    <property type="term" value="F:RNA helicase activity"/>
    <property type="evidence" value="ECO:0007669"/>
    <property type="project" value="UniProtKB-EC"/>
</dbReference>
<keyword evidence="4 7" id="KW-0067">ATP-binding</keyword>
<evidence type="ECO:0000313" key="12">
    <source>
        <dbReference type="Proteomes" id="UP001610706"/>
    </source>
</evidence>
<evidence type="ECO:0000256" key="5">
    <source>
        <dbReference type="ARBA" id="ARBA00038437"/>
    </source>
</evidence>
<gene>
    <name evidence="11" type="primary">dbpA</name>
    <name evidence="11" type="ORF">AB9R89_02380</name>
</gene>
<dbReference type="PANTHER" id="PTHR47959:SF1">
    <property type="entry name" value="ATP-DEPENDENT RNA HELICASE DBPA"/>
    <property type="match status" value="1"/>
</dbReference>
<dbReference type="SMART" id="SM00487">
    <property type="entry name" value="DEXDc"/>
    <property type="match status" value="1"/>
</dbReference>
<evidence type="ECO:0000256" key="1">
    <source>
        <dbReference type="ARBA" id="ARBA00022741"/>
    </source>
</evidence>
<dbReference type="InterPro" id="IPR005580">
    <property type="entry name" value="DbpA/CsdA_RNA-bd_dom"/>
</dbReference>
<dbReference type="InterPro" id="IPR011545">
    <property type="entry name" value="DEAD/DEAH_box_helicase_dom"/>
</dbReference>
<name>A0ABW7NYM7_9GAMM</name>
<evidence type="ECO:0000256" key="6">
    <source>
        <dbReference type="PROSITE-ProRule" id="PRU00552"/>
    </source>
</evidence>
<evidence type="ECO:0000256" key="7">
    <source>
        <dbReference type="RuleBase" id="RU000492"/>
    </source>
</evidence>
<dbReference type="RefSeq" id="WP_346350752.1">
    <property type="nucleotide sequence ID" value="NZ_CP166302.1"/>
</dbReference>
<evidence type="ECO:0000259" key="10">
    <source>
        <dbReference type="PROSITE" id="PS51195"/>
    </source>
</evidence>
<dbReference type="InterPro" id="IPR014001">
    <property type="entry name" value="Helicase_ATP-bd"/>
</dbReference>
<feature type="domain" description="Helicase C-terminal" evidence="9">
    <location>
        <begin position="235"/>
        <end position="376"/>
    </location>
</feature>
<keyword evidence="12" id="KW-1185">Reference proteome</keyword>